<dbReference type="Proteomes" id="UP000002281">
    <property type="component" value="Chromosome 20"/>
</dbReference>
<dbReference type="SMART" id="SM00406">
    <property type="entry name" value="IGv"/>
    <property type="match status" value="1"/>
</dbReference>
<dbReference type="PROSITE" id="PS50835">
    <property type="entry name" value="IG_LIKE"/>
    <property type="match status" value="1"/>
</dbReference>
<dbReference type="GO" id="GO:0050852">
    <property type="term" value="P:T cell receptor signaling pathway"/>
    <property type="evidence" value="ECO:0000318"/>
    <property type="project" value="GO_Central"/>
</dbReference>
<name>A0A9L0RM79_HORSE</name>
<dbReference type="GO" id="GO:0005102">
    <property type="term" value="F:signaling receptor binding"/>
    <property type="evidence" value="ECO:0000318"/>
    <property type="project" value="GO_Central"/>
</dbReference>
<feature type="transmembrane region" description="Helical" evidence="5">
    <location>
        <begin position="184"/>
        <end position="206"/>
    </location>
</feature>
<evidence type="ECO:0000256" key="4">
    <source>
        <dbReference type="SAM" id="MobiDB-lite"/>
    </source>
</evidence>
<keyword evidence="5" id="KW-1133">Transmembrane helix</keyword>
<accession>A0A9L0RM79</accession>
<feature type="domain" description="Ig-like" evidence="6">
    <location>
        <begin position="58"/>
        <end position="169"/>
    </location>
</feature>
<dbReference type="InterPro" id="IPR036179">
    <property type="entry name" value="Ig-like_dom_sf"/>
</dbReference>
<dbReference type="Gene3D" id="2.60.40.10">
    <property type="entry name" value="Immunoglobulins"/>
    <property type="match status" value="1"/>
</dbReference>
<dbReference type="GeneTree" id="ENSGT00940000163036"/>
<dbReference type="FunFam" id="2.60.40.10:FF:000208">
    <property type="entry name" value="Butyrophilin subfamily 1 member A1"/>
    <property type="match status" value="1"/>
</dbReference>
<dbReference type="OrthoDB" id="8901134at2759"/>
<keyword evidence="8" id="KW-1185">Reference proteome</keyword>
<dbReference type="InterPro" id="IPR007110">
    <property type="entry name" value="Ig-like_dom"/>
</dbReference>
<organism evidence="7 8">
    <name type="scientific">Equus caballus</name>
    <name type="common">Horse</name>
    <dbReference type="NCBI Taxonomy" id="9796"/>
    <lineage>
        <taxon>Eukaryota</taxon>
        <taxon>Metazoa</taxon>
        <taxon>Chordata</taxon>
        <taxon>Craniata</taxon>
        <taxon>Vertebrata</taxon>
        <taxon>Euteleostomi</taxon>
        <taxon>Mammalia</taxon>
        <taxon>Eutheria</taxon>
        <taxon>Laurasiatheria</taxon>
        <taxon>Perissodactyla</taxon>
        <taxon>Equidae</taxon>
        <taxon>Equus</taxon>
    </lineage>
</organism>
<dbReference type="Pfam" id="PF07686">
    <property type="entry name" value="V-set"/>
    <property type="match status" value="1"/>
</dbReference>
<dbReference type="Ensembl" id="ENSECAT00000141055.1">
    <property type="protein sequence ID" value="ENSECAP00000063661.1"/>
    <property type="gene ID" value="ENSECAG00000038731.2"/>
</dbReference>
<evidence type="ECO:0000313" key="7">
    <source>
        <dbReference type="Ensembl" id="ENSECAP00000063661.1"/>
    </source>
</evidence>
<dbReference type="InterPro" id="IPR013783">
    <property type="entry name" value="Ig-like_fold"/>
</dbReference>
<dbReference type="PANTHER" id="PTHR24100:SF56">
    <property type="entry name" value="BUTYROPHILIN SUBFAMILY 3 MEMBER A3"/>
    <property type="match status" value="1"/>
</dbReference>
<dbReference type="InterPro" id="IPR013106">
    <property type="entry name" value="Ig_V-set"/>
</dbReference>
<feature type="compositionally biased region" description="Basic and acidic residues" evidence="4">
    <location>
        <begin position="214"/>
        <end position="227"/>
    </location>
</feature>
<dbReference type="PANTHER" id="PTHR24100">
    <property type="entry name" value="BUTYROPHILIN"/>
    <property type="match status" value="1"/>
</dbReference>
<evidence type="ECO:0000256" key="5">
    <source>
        <dbReference type="SAM" id="Phobius"/>
    </source>
</evidence>
<dbReference type="GO" id="GO:0009897">
    <property type="term" value="C:external side of plasma membrane"/>
    <property type="evidence" value="ECO:0000318"/>
    <property type="project" value="GO_Central"/>
</dbReference>
<proteinExistence type="predicted"/>
<evidence type="ECO:0000256" key="3">
    <source>
        <dbReference type="ARBA" id="ARBA00023319"/>
    </source>
</evidence>
<reference evidence="7" key="2">
    <citation type="submission" date="2025-08" db="UniProtKB">
        <authorList>
            <consortium name="Ensembl"/>
        </authorList>
    </citation>
    <scope>IDENTIFICATION</scope>
    <source>
        <strain evidence="7">Thoroughbred</strain>
    </source>
</reference>
<reference evidence="7 8" key="1">
    <citation type="journal article" date="2009" name="Science">
        <title>Genome sequence, comparative analysis, and population genetics of the domestic horse.</title>
        <authorList>
            <consortium name="Broad Institute Genome Sequencing Platform"/>
            <consortium name="Broad Institute Whole Genome Assembly Team"/>
            <person name="Wade C.M."/>
            <person name="Giulotto E."/>
            <person name="Sigurdsson S."/>
            <person name="Zoli M."/>
            <person name="Gnerre S."/>
            <person name="Imsland F."/>
            <person name="Lear T.L."/>
            <person name="Adelson D.L."/>
            <person name="Bailey E."/>
            <person name="Bellone R.R."/>
            <person name="Bloecker H."/>
            <person name="Distl O."/>
            <person name="Edgar R.C."/>
            <person name="Garber M."/>
            <person name="Leeb T."/>
            <person name="Mauceli E."/>
            <person name="MacLeod J.N."/>
            <person name="Penedo M.C.T."/>
            <person name="Raison J.M."/>
            <person name="Sharpe T."/>
            <person name="Vogel J."/>
            <person name="Andersson L."/>
            <person name="Antczak D.F."/>
            <person name="Biagi T."/>
            <person name="Binns M.M."/>
            <person name="Chowdhary B.P."/>
            <person name="Coleman S.J."/>
            <person name="Della Valle G."/>
            <person name="Fryc S."/>
            <person name="Guerin G."/>
            <person name="Hasegawa T."/>
            <person name="Hill E.W."/>
            <person name="Jurka J."/>
            <person name="Kiialainen A."/>
            <person name="Lindgren G."/>
            <person name="Liu J."/>
            <person name="Magnani E."/>
            <person name="Mickelson J.R."/>
            <person name="Murray J."/>
            <person name="Nergadze S.G."/>
            <person name="Onofrio R."/>
            <person name="Pedroni S."/>
            <person name="Piras M.F."/>
            <person name="Raudsepp T."/>
            <person name="Rocchi M."/>
            <person name="Roeed K.H."/>
            <person name="Ryder O.A."/>
            <person name="Searle S."/>
            <person name="Skow L."/>
            <person name="Swinburne J.E."/>
            <person name="Syvaenen A.C."/>
            <person name="Tozaki T."/>
            <person name="Valberg S.J."/>
            <person name="Vaudin M."/>
            <person name="White J.R."/>
            <person name="Zody M.C."/>
            <person name="Lander E.S."/>
            <person name="Lindblad-Toh K."/>
        </authorList>
    </citation>
    <scope>NUCLEOTIDE SEQUENCE [LARGE SCALE GENOMIC DNA]</scope>
    <source>
        <strain evidence="7 8">Thoroughbred</strain>
    </source>
</reference>
<dbReference type="AlphaFoldDB" id="A0A9L0RM79"/>
<evidence type="ECO:0000256" key="2">
    <source>
        <dbReference type="ARBA" id="ARBA00023136"/>
    </source>
</evidence>
<comment type="subcellular location">
    <subcellularLocation>
        <location evidence="1">Membrane</location>
    </subcellularLocation>
</comment>
<evidence type="ECO:0000256" key="1">
    <source>
        <dbReference type="ARBA" id="ARBA00004370"/>
    </source>
</evidence>
<sequence length="237" mass="26623">MWFSHSDKGSKVDHLHRLLLPSPPAVPGLAALMKMASSLDFILLDLLVGLIFFQLLTPCSAQFSVIGPTVTILVMAGEDVDLPCHLPLNVSMETMELIWVRSRLREVVYQYANGQEVEDKQMAEYRGRTSLLRDGIAEGKAILRISNVRASDSGNYLCYFQDGNFSEITLVELKVADPFWRTRTFTLAGTLAVFLLLLSVAGYVLWQEKPKEAVSQEKETEQKEKEPAWAQEEQDEG</sequence>
<evidence type="ECO:0000313" key="8">
    <source>
        <dbReference type="Proteomes" id="UP000002281"/>
    </source>
</evidence>
<protein>
    <recommendedName>
        <fullName evidence="6">Ig-like domain-containing protein</fullName>
    </recommendedName>
</protein>
<dbReference type="SUPFAM" id="SSF48726">
    <property type="entry name" value="Immunoglobulin"/>
    <property type="match status" value="1"/>
</dbReference>
<dbReference type="CDD" id="cd05713">
    <property type="entry name" value="IgV_MOG_like"/>
    <property type="match status" value="1"/>
</dbReference>
<evidence type="ECO:0000259" key="6">
    <source>
        <dbReference type="PROSITE" id="PS50835"/>
    </source>
</evidence>
<dbReference type="GO" id="GO:0001817">
    <property type="term" value="P:regulation of cytokine production"/>
    <property type="evidence" value="ECO:0000318"/>
    <property type="project" value="GO_Central"/>
</dbReference>
<keyword evidence="2 5" id="KW-0472">Membrane</keyword>
<reference evidence="7" key="3">
    <citation type="submission" date="2025-09" db="UniProtKB">
        <authorList>
            <consortium name="Ensembl"/>
        </authorList>
    </citation>
    <scope>IDENTIFICATION</scope>
    <source>
        <strain evidence="7">Thoroughbred</strain>
    </source>
</reference>
<dbReference type="InterPro" id="IPR050504">
    <property type="entry name" value="IgSF_BTN/MOG"/>
</dbReference>
<keyword evidence="3" id="KW-0393">Immunoglobulin domain</keyword>
<feature type="region of interest" description="Disordered" evidence="4">
    <location>
        <begin position="214"/>
        <end position="237"/>
    </location>
</feature>
<keyword evidence="5" id="KW-0812">Transmembrane</keyword>
<dbReference type="InterPro" id="IPR003599">
    <property type="entry name" value="Ig_sub"/>
</dbReference>
<dbReference type="SMART" id="SM00409">
    <property type="entry name" value="IG"/>
    <property type="match status" value="1"/>
</dbReference>
<gene>
    <name evidence="7" type="primary">LOC100068447</name>
</gene>